<proteinExistence type="predicted"/>
<organism evidence="1 2">
    <name type="scientific">Marmota monax</name>
    <name type="common">Woodchuck</name>
    <dbReference type="NCBI Taxonomy" id="9995"/>
    <lineage>
        <taxon>Eukaryota</taxon>
        <taxon>Metazoa</taxon>
        <taxon>Chordata</taxon>
        <taxon>Craniata</taxon>
        <taxon>Vertebrata</taxon>
        <taxon>Euteleostomi</taxon>
        <taxon>Mammalia</taxon>
        <taxon>Eutheria</taxon>
        <taxon>Euarchontoglires</taxon>
        <taxon>Glires</taxon>
        <taxon>Rodentia</taxon>
        <taxon>Sciuromorpha</taxon>
        <taxon>Sciuridae</taxon>
        <taxon>Xerinae</taxon>
        <taxon>Marmotini</taxon>
        <taxon>Marmota</taxon>
    </lineage>
</organism>
<evidence type="ECO:0000313" key="1">
    <source>
        <dbReference type="EMBL" id="VTJ52000.1"/>
    </source>
</evidence>
<accession>A0A5E4A435</accession>
<protein>
    <submittedName>
        <fullName evidence="1">Uncharacterized protein</fullName>
    </submittedName>
</protein>
<reference evidence="1" key="1">
    <citation type="submission" date="2019-04" db="EMBL/GenBank/DDBJ databases">
        <authorList>
            <person name="Alioto T."/>
            <person name="Alioto T."/>
        </authorList>
    </citation>
    <scope>NUCLEOTIDE SEQUENCE [LARGE SCALE GENOMIC DNA]</scope>
</reference>
<keyword evidence="2" id="KW-1185">Reference proteome</keyword>
<comment type="caution">
    <text evidence="1">The sequence shown here is derived from an EMBL/GenBank/DDBJ whole genome shotgun (WGS) entry which is preliminary data.</text>
</comment>
<gene>
    <name evidence="1" type="ORF">MONAX_5E047201</name>
</gene>
<dbReference type="EMBL" id="CABDUW010000012">
    <property type="protein sequence ID" value="VTJ52000.1"/>
    <property type="molecule type" value="Genomic_DNA"/>
</dbReference>
<evidence type="ECO:0000313" key="2">
    <source>
        <dbReference type="Proteomes" id="UP000335636"/>
    </source>
</evidence>
<sequence length="117" mass="12867">MSHTTQHPHPQGSDFCHLGHMLDSWFSSLQYRRALVNPDLSIKKVQSRLEQEPPDVGHEKSPLAQPASRGVWATRYLAAFRGGVGILETTVKGSSFERAKVAFQSTGTHCGRVPNAS</sequence>
<name>A0A5E4A435_MARMO</name>
<dbReference type="AlphaFoldDB" id="A0A5E4A435"/>
<dbReference type="Proteomes" id="UP000335636">
    <property type="component" value="Unassembled WGS sequence"/>
</dbReference>